<dbReference type="Pfam" id="PF01569">
    <property type="entry name" value="PAP2"/>
    <property type="match status" value="1"/>
</dbReference>
<feature type="transmembrane region" description="Helical" evidence="1">
    <location>
        <begin position="21"/>
        <end position="40"/>
    </location>
</feature>
<dbReference type="InterPro" id="IPR000326">
    <property type="entry name" value="PAP2/HPO"/>
</dbReference>
<keyword evidence="1" id="KW-0812">Transmembrane</keyword>
<keyword evidence="1" id="KW-1133">Transmembrane helix</keyword>
<proteinExistence type="predicted"/>
<organism evidence="3 4">
    <name type="scientific">Candidatus Scatomorpha pullistercoris</name>
    <dbReference type="NCBI Taxonomy" id="2840929"/>
    <lineage>
        <taxon>Bacteria</taxon>
        <taxon>Bacillati</taxon>
        <taxon>Bacillota</taxon>
        <taxon>Clostridia</taxon>
        <taxon>Eubacteriales</taxon>
        <taxon>Candidatus Scatomorpha</taxon>
    </lineage>
</organism>
<evidence type="ECO:0000256" key="1">
    <source>
        <dbReference type="SAM" id="Phobius"/>
    </source>
</evidence>
<dbReference type="PANTHER" id="PTHR14969">
    <property type="entry name" value="SPHINGOSINE-1-PHOSPHATE PHOSPHOHYDROLASE"/>
    <property type="match status" value="1"/>
</dbReference>
<feature type="transmembrane region" description="Helical" evidence="1">
    <location>
        <begin position="240"/>
        <end position="261"/>
    </location>
</feature>
<dbReference type="AlphaFoldDB" id="A0A9D1G6M6"/>
<dbReference type="Gene3D" id="1.20.144.10">
    <property type="entry name" value="Phosphatidic acid phosphatase type 2/haloperoxidase"/>
    <property type="match status" value="1"/>
</dbReference>
<feature type="transmembrane region" description="Helical" evidence="1">
    <location>
        <begin position="212"/>
        <end position="228"/>
    </location>
</feature>
<reference evidence="3" key="1">
    <citation type="submission" date="2020-10" db="EMBL/GenBank/DDBJ databases">
        <authorList>
            <person name="Gilroy R."/>
        </authorList>
    </citation>
    <scope>NUCLEOTIDE SEQUENCE</scope>
    <source>
        <strain evidence="3">ChiHecec3B27-6122</strain>
    </source>
</reference>
<feature type="domain" description="Phosphatidic acid phosphatase type 2/haloperoxidase" evidence="2">
    <location>
        <begin position="46"/>
        <end position="159"/>
    </location>
</feature>
<dbReference type="EMBL" id="DVJS01000233">
    <property type="protein sequence ID" value="HIS98166.1"/>
    <property type="molecule type" value="Genomic_DNA"/>
</dbReference>
<keyword evidence="1" id="KW-0472">Membrane</keyword>
<feature type="transmembrane region" description="Helical" evidence="1">
    <location>
        <begin position="277"/>
        <end position="295"/>
    </location>
</feature>
<dbReference type="SUPFAM" id="SSF48317">
    <property type="entry name" value="Acid phosphatase/Vanadium-dependent haloperoxidase"/>
    <property type="match status" value="1"/>
</dbReference>
<dbReference type="InterPro" id="IPR036938">
    <property type="entry name" value="PAP2/HPO_sf"/>
</dbReference>
<feature type="transmembrane region" description="Helical" evidence="1">
    <location>
        <begin position="174"/>
        <end position="192"/>
    </location>
</feature>
<accession>A0A9D1G6M6</accession>
<dbReference type="SMART" id="SM00014">
    <property type="entry name" value="acidPPc"/>
    <property type="match status" value="1"/>
</dbReference>
<comment type="caution">
    <text evidence="3">The sequence shown here is derived from an EMBL/GenBank/DDBJ whole genome shotgun (WGS) entry which is preliminary data.</text>
</comment>
<reference evidence="3" key="2">
    <citation type="journal article" date="2021" name="PeerJ">
        <title>Extensive microbial diversity within the chicken gut microbiome revealed by metagenomics and culture.</title>
        <authorList>
            <person name="Gilroy R."/>
            <person name="Ravi A."/>
            <person name="Getino M."/>
            <person name="Pursley I."/>
            <person name="Horton D.L."/>
            <person name="Alikhan N.F."/>
            <person name="Baker D."/>
            <person name="Gharbi K."/>
            <person name="Hall N."/>
            <person name="Watson M."/>
            <person name="Adriaenssens E.M."/>
            <person name="Foster-Nyarko E."/>
            <person name="Jarju S."/>
            <person name="Secka A."/>
            <person name="Antonio M."/>
            <person name="Oren A."/>
            <person name="Chaudhuri R.R."/>
            <person name="La Ragione R."/>
            <person name="Hildebrand F."/>
            <person name="Pallen M.J."/>
        </authorList>
    </citation>
    <scope>NUCLEOTIDE SEQUENCE</scope>
    <source>
        <strain evidence="3">ChiHecec3B27-6122</strain>
    </source>
</reference>
<sequence>MQFLYLLEGIRCPALDTLFSLITELGGETVYMALAIAVYWCISKGLGFYILTTGFVGTIANQFLKLCFRIPRPWVLDPDFTIVESARAGATGYSFPSGHTQNAFSSFGCLGMWAKRGWRVLCFAIVVLIGFSRMYLGVHTPLDVGVAFVMGLVLMLALYPLFRDIEAHPRRMYAVIGGMIVITVAYLCYAELWRFPADIDQTNLASGRENGYKLLGAASAMLLSYWLDQRYIHFETRAPLAGQAIKLVAGLALVVGIRVALKAPLYAILGEGGAADAARYFLVVLFAAAVWPMTFRRLSRLGAKAQSTS</sequence>
<evidence type="ECO:0000313" key="3">
    <source>
        <dbReference type="EMBL" id="HIS98166.1"/>
    </source>
</evidence>
<evidence type="ECO:0000313" key="4">
    <source>
        <dbReference type="Proteomes" id="UP000886876"/>
    </source>
</evidence>
<protein>
    <submittedName>
        <fullName evidence="3">Phosphatase PAP2 family protein</fullName>
    </submittedName>
</protein>
<name>A0A9D1G6M6_9FIRM</name>
<gene>
    <name evidence="3" type="ORF">IAD42_09335</name>
</gene>
<feature type="transmembrane region" description="Helical" evidence="1">
    <location>
        <begin position="144"/>
        <end position="162"/>
    </location>
</feature>
<feature type="transmembrane region" description="Helical" evidence="1">
    <location>
        <begin position="120"/>
        <end position="138"/>
    </location>
</feature>
<evidence type="ECO:0000259" key="2">
    <source>
        <dbReference type="SMART" id="SM00014"/>
    </source>
</evidence>
<dbReference type="Proteomes" id="UP000886876">
    <property type="component" value="Unassembled WGS sequence"/>
</dbReference>
<dbReference type="PANTHER" id="PTHR14969:SF13">
    <property type="entry name" value="AT30094P"/>
    <property type="match status" value="1"/>
</dbReference>